<name>A0A366DJA6_9NOCA</name>
<keyword evidence="2" id="KW-1185">Reference proteome</keyword>
<gene>
    <name evidence="1" type="ORF">DFR74_10781</name>
</gene>
<evidence type="ECO:0000313" key="1">
    <source>
        <dbReference type="EMBL" id="RBO89404.1"/>
    </source>
</evidence>
<dbReference type="OrthoDB" id="3818889at2"/>
<organism evidence="1 2">
    <name type="scientific">Nocardia puris</name>
    <dbReference type="NCBI Taxonomy" id="208602"/>
    <lineage>
        <taxon>Bacteria</taxon>
        <taxon>Bacillati</taxon>
        <taxon>Actinomycetota</taxon>
        <taxon>Actinomycetes</taxon>
        <taxon>Mycobacteriales</taxon>
        <taxon>Nocardiaceae</taxon>
        <taxon>Nocardia</taxon>
    </lineage>
</organism>
<proteinExistence type="predicted"/>
<dbReference type="RefSeq" id="WP_067507147.1">
    <property type="nucleotide sequence ID" value="NZ_QNRE01000007.1"/>
</dbReference>
<protein>
    <submittedName>
        <fullName evidence="1">Uncharacterized protein</fullName>
    </submittedName>
</protein>
<evidence type="ECO:0000313" key="2">
    <source>
        <dbReference type="Proteomes" id="UP000252586"/>
    </source>
</evidence>
<dbReference type="AlphaFoldDB" id="A0A366DJA6"/>
<comment type="caution">
    <text evidence="1">The sequence shown here is derived from an EMBL/GenBank/DDBJ whole genome shotgun (WGS) entry which is preliminary data.</text>
</comment>
<sequence>MTGAQVPRVRAVTAYLSAHGWTVTAGWRDAQVWSLREFDVLVPASDELADTPSRIRDLARCVADAEDRSPRAVWRDLSSPPADLLLFRARDDIDAVPLPTGARTVGALRDLLLHCAREAADEARPGDARALLDRARLSWSDRPFGVDVAVPHAGPDSLGRRTALRVWHSSAAASAAARQDADPAAHLADLSDAVCRALADLAGPDGVSLGFRWVGTDSPPPDTVELPGGAGEVLRAEVRARGRRAEPVPDRERPVPGVVEGVVVGLADDAEGDRRRITVRGVLRYAGAPHARRRSVRVRLPGDEDYRVALDAHSAGRAVRAEGEVTGAGRARGIVTVPGGFTVIDESHG</sequence>
<dbReference type="EMBL" id="QNRE01000007">
    <property type="protein sequence ID" value="RBO89404.1"/>
    <property type="molecule type" value="Genomic_DNA"/>
</dbReference>
<reference evidence="1 2" key="1">
    <citation type="submission" date="2018-06" db="EMBL/GenBank/DDBJ databases">
        <title>Genomic Encyclopedia of Type Strains, Phase IV (KMG-IV): sequencing the most valuable type-strain genomes for metagenomic binning, comparative biology and taxonomic classification.</title>
        <authorList>
            <person name="Goeker M."/>
        </authorList>
    </citation>
    <scope>NUCLEOTIDE SEQUENCE [LARGE SCALE GENOMIC DNA]</scope>
    <source>
        <strain evidence="1 2">DSM 44599</strain>
    </source>
</reference>
<accession>A0A366DJA6</accession>
<dbReference type="STRING" id="1210090.GCA_001613185_02076"/>
<dbReference type="Proteomes" id="UP000252586">
    <property type="component" value="Unassembled WGS sequence"/>
</dbReference>